<feature type="domain" description="Protein kinase" evidence="25">
    <location>
        <begin position="679"/>
        <end position="988"/>
    </location>
</feature>
<dbReference type="InterPro" id="IPR003591">
    <property type="entry name" value="Leu-rich_rpt_typical-subtyp"/>
</dbReference>
<protein>
    <recommendedName>
        <fullName evidence="4">non-specific serine/threonine protein kinase</fullName>
        <ecNumber evidence="4">2.7.11.1</ecNumber>
    </recommendedName>
</protein>
<dbReference type="Pfam" id="PF00069">
    <property type="entry name" value="Pkinase"/>
    <property type="match status" value="2"/>
</dbReference>
<evidence type="ECO:0000256" key="2">
    <source>
        <dbReference type="ARBA" id="ARBA00004479"/>
    </source>
</evidence>
<dbReference type="Pfam" id="PF13855">
    <property type="entry name" value="LRR_8"/>
    <property type="match status" value="2"/>
</dbReference>
<keyword evidence="8" id="KW-0433">Leucine-rich repeat</keyword>
<dbReference type="Pfam" id="PF23598">
    <property type="entry name" value="LRR_14"/>
    <property type="match status" value="1"/>
</dbReference>
<evidence type="ECO:0000256" key="12">
    <source>
        <dbReference type="ARBA" id="ARBA00022737"/>
    </source>
</evidence>
<accession>A0A067L8T1</accession>
<feature type="transmembrane region" description="Helical" evidence="23">
    <location>
        <begin position="621"/>
        <end position="645"/>
    </location>
</feature>
<dbReference type="InterPro" id="IPR017441">
    <property type="entry name" value="Protein_kinase_ATP_BS"/>
</dbReference>
<dbReference type="EMBL" id="KK914240">
    <property type="protein sequence ID" value="KDP44797.1"/>
    <property type="molecule type" value="Genomic_DNA"/>
</dbReference>
<evidence type="ECO:0000256" key="20">
    <source>
        <dbReference type="ARBA" id="ARBA00047899"/>
    </source>
</evidence>
<evidence type="ECO:0000256" key="10">
    <source>
        <dbReference type="ARBA" id="ARBA00022692"/>
    </source>
</evidence>
<keyword evidence="6" id="KW-0723">Serine/threonine-protein kinase</keyword>
<dbReference type="InterPro" id="IPR011009">
    <property type="entry name" value="Kinase-like_dom_sf"/>
</dbReference>
<dbReference type="PROSITE" id="PS00107">
    <property type="entry name" value="PROTEIN_KINASE_ATP"/>
    <property type="match status" value="2"/>
</dbReference>
<proteinExistence type="inferred from homology"/>
<evidence type="ECO:0000256" key="9">
    <source>
        <dbReference type="ARBA" id="ARBA00022679"/>
    </source>
</evidence>
<evidence type="ECO:0000256" key="5">
    <source>
        <dbReference type="ARBA" id="ARBA00022475"/>
    </source>
</evidence>
<gene>
    <name evidence="26" type="ORF">JCGZ_01297</name>
</gene>
<dbReference type="FunFam" id="1.10.510.10:FF:000358">
    <property type="entry name" value="Putative leucine-rich repeat receptor-like serine/threonine-protein kinase"/>
    <property type="match status" value="1"/>
</dbReference>
<dbReference type="Gene3D" id="1.10.510.10">
    <property type="entry name" value="Transferase(Phosphotransferase) domain 1"/>
    <property type="match status" value="3"/>
</dbReference>
<evidence type="ECO:0000256" key="23">
    <source>
        <dbReference type="SAM" id="Phobius"/>
    </source>
</evidence>
<keyword evidence="18" id="KW-0675">Receptor</keyword>
<dbReference type="Gene3D" id="3.80.10.10">
    <property type="entry name" value="Ribonuclease Inhibitor"/>
    <property type="match status" value="6"/>
</dbReference>
<dbReference type="InterPro" id="IPR013210">
    <property type="entry name" value="LRR_N_plant-typ"/>
</dbReference>
<evidence type="ECO:0000256" key="11">
    <source>
        <dbReference type="ARBA" id="ARBA00022729"/>
    </source>
</evidence>
<evidence type="ECO:0000256" key="24">
    <source>
        <dbReference type="SAM" id="SignalP"/>
    </source>
</evidence>
<dbReference type="GO" id="GO:0005886">
    <property type="term" value="C:plasma membrane"/>
    <property type="evidence" value="ECO:0007669"/>
    <property type="project" value="UniProtKB-SubCell"/>
</dbReference>
<keyword evidence="19" id="KW-0325">Glycoprotein</keyword>
<name>A0A067L8T1_JATCU</name>
<evidence type="ECO:0000313" key="26">
    <source>
        <dbReference type="EMBL" id="KDP44797.1"/>
    </source>
</evidence>
<evidence type="ECO:0000256" key="18">
    <source>
        <dbReference type="ARBA" id="ARBA00023170"/>
    </source>
</evidence>
<keyword evidence="10 23" id="KW-0812">Transmembrane</keyword>
<keyword evidence="17 23" id="KW-0472">Membrane</keyword>
<dbReference type="InterPro" id="IPR032675">
    <property type="entry name" value="LRR_dom_sf"/>
</dbReference>
<keyword evidence="15 22" id="KW-0067">ATP-binding</keyword>
<evidence type="ECO:0000256" key="22">
    <source>
        <dbReference type="PROSITE-ProRule" id="PRU10141"/>
    </source>
</evidence>
<evidence type="ECO:0000256" key="6">
    <source>
        <dbReference type="ARBA" id="ARBA00022527"/>
    </source>
</evidence>
<dbReference type="PROSITE" id="PS00108">
    <property type="entry name" value="PROTEIN_KINASE_ST"/>
    <property type="match status" value="2"/>
</dbReference>
<dbReference type="InterPro" id="IPR000719">
    <property type="entry name" value="Prot_kinase_dom"/>
</dbReference>
<comment type="catalytic activity">
    <reaction evidence="20">
        <text>L-threonyl-[protein] + ATP = O-phospho-L-threonyl-[protein] + ADP + H(+)</text>
        <dbReference type="Rhea" id="RHEA:46608"/>
        <dbReference type="Rhea" id="RHEA-COMP:11060"/>
        <dbReference type="Rhea" id="RHEA-COMP:11605"/>
        <dbReference type="ChEBI" id="CHEBI:15378"/>
        <dbReference type="ChEBI" id="CHEBI:30013"/>
        <dbReference type="ChEBI" id="CHEBI:30616"/>
        <dbReference type="ChEBI" id="CHEBI:61977"/>
        <dbReference type="ChEBI" id="CHEBI:456216"/>
        <dbReference type="EC" id="2.7.11.1"/>
    </reaction>
</comment>
<evidence type="ECO:0000256" key="3">
    <source>
        <dbReference type="ARBA" id="ARBA00008684"/>
    </source>
</evidence>
<evidence type="ECO:0000256" key="14">
    <source>
        <dbReference type="ARBA" id="ARBA00022777"/>
    </source>
</evidence>
<comment type="catalytic activity">
    <reaction evidence="21">
        <text>L-seryl-[protein] + ATP = O-phospho-L-seryl-[protein] + ADP + H(+)</text>
        <dbReference type="Rhea" id="RHEA:17989"/>
        <dbReference type="Rhea" id="RHEA-COMP:9863"/>
        <dbReference type="Rhea" id="RHEA-COMP:11604"/>
        <dbReference type="ChEBI" id="CHEBI:15378"/>
        <dbReference type="ChEBI" id="CHEBI:29999"/>
        <dbReference type="ChEBI" id="CHEBI:30616"/>
        <dbReference type="ChEBI" id="CHEBI:83421"/>
        <dbReference type="ChEBI" id="CHEBI:456216"/>
        <dbReference type="EC" id="2.7.11.1"/>
    </reaction>
</comment>
<comment type="subcellular location">
    <subcellularLocation>
        <location evidence="1">Cell membrane</location>
        <topology evidence="1">Single-pass membrane protein</topology>
    </subcellularLocation>
    <subcellularLocation>
        <location evidence="2">Membrane</location>
        <topology evidence="2">Single-pass type I membrane protein</topology>
    </subcellularLocation>
</comment>
<dbReference type="FunFam" id="3.80.10.10:FF:000041">
    <property type="entry name" value="LRR receptor-like serine/threonine-protein kinase ERECTA"/>
    <property type="match status" value="1"/>
</dbReference>
<evidence type="ECO:0000256" key="19">
    <source>
        <dbReference type="ARBA" id="ARBA00023180"/>
    </source>
</evidence>
<comment type="similarity">
    <text evidence="3">Belongs to the protein kinase superfamily. Ser/Thr protein kinase family.</text>
</comment>
<dbReference type="SMART" id="SM00369">
    <property type="entry name" value="LRR_TYP"/>
    <property type="match status" value="16"/>
</dbReference>
<evidence type="ECO:0000256" key="1">
    <source>
        <dbReference type="ARBA" id="ARBA00004162"/>
    </source>
</evidence>
<feature type="domain" description="Protein kinase" evidence="25">
    <location>
        <begin position="1707"/>
        <end position="1977"/>
    </location>
</feature>
<feature type="chain" id="PRO_5001644428" description="non-specific serine/threonine protein kinase" evidence="24">
    <location>
        <begin position="28"/>
        <end position="1977"/>
    </location>
</feature>
<feature type="transmembrane region" description="Helical" evidence="23">
    <location>
        <begin position="1652"/>
        <end position="1673"/>
    </location>
</feature>
<dbReference type="InterPro" id="IPR055414">
    <property type="entry name" value="LRR_R13L4/SHOC2-like"/>
</dbReference>
<evidence type="ECO:0000256" key="13">
    <source>
        <dbReference type="ARBA" id="ARBA00022741"/>
    </source>
</evidence>
<keyword evidence="16 23" id="KW-1133">Transmembrane helix</keyword>
<keyword evidence="9" id="KW-0808">Transferase</keyword>
<dbReference type="InterPro" id="IPR008271">
    <property type="entry name" value="Ser/Thr_kinase_AS"/>
</dbReference>
<dbReference type="FunFam" id="3.80.10.10:FF:000101">
    <property type="entry name" value="LRR receptor-like serine/threonine-protein kinase ERECTA"/>
    <property type="match status" value="1"/>
</dbReference>
<evidence type="ECO:0000256" key="7">
    <source>
        <dbReference type="ARBA" id="ARBA00022553"/>
    </source>
</evidence>
<dbReference type="PROSITE" id="PS50011">
    <property type="entry name" value="PROTEIN_KINASE_DOM"/>
    <property type="match status" value="2"/>
</dbReference>
<keyword evidence="27" id="KW-1185">Reference proteome</keyword>
<keyword evidence="13 22" id="KW-0547">Nucleotide-binding</keyword>
<evidence type="ECO:0000259" key="25">
    <source>
        <dbReference type="PROSITE" id="PS50011"/>
    </source>
</evidence>
<keyword evidence="12" id="KW-0677">Repeat</keyword>
<feature type="binding site" evidence="22">
    <location>
        <position position="708"/>
    </location>
    <ligand>
        <name>ATP</name>
        <dbReference type="ChEBI" id="CHEBI:30616"/>
    </ligand>
</feature>
<keyword evidence="5" id="KW-1003">Cell membrane</keyword>
<dbReference type="SUPFAM" id="SSF56112">
    <property type="entry name" value="Protein kinase-like (PK-like)"/>
    <property type="match status" value="2"/>
</dbReference>
<dbReference type="Pfam" id="PF08263">
    <property type="entry name" value="LRRNT_2"/>
    <property type="match status" value="2"/>
</dbReference>
<keyword evidence="11 24" id="KW-0732">Signal</keyword>
<evidence type="ECO:0000313" key="27">
    <source>
        <dbReference type="Proteomes" id="UP000027138"/>
    </source>
</evidence>
<dbReference type="EC" id="2.7.11.1" evidence="4"/>
<organism evidence="26 27">
    <name type="scientific">Jatropha curcas</name>
    <name type="common">Barbados nut</name>
    <dbReference type="NCBI Taxonomy" id="180498"/>
    <lineage>
        <taxon>Eukaryota</taxon>
        <taxon>Viridiplantae</taxon>
        <taxon>Streptophyta</taxon>
        <taxon>Embryophyta</taxon>
        <taxon>Tracheophyta</taxon>
        <taxon>Spermatophyta</taxon>
        <taxon>Magnoliopsida</taxon>
        <taxon>eudicotyledons</taxon>
        <taxon>Gunneridae</taxon>
        <taxon>Pentapetalae</taxon>
        <taxon>rosids</taxon>
        <taxon>fabids</taxon>
        <taxon>Malpighiales</taxon>
        <taxon>Euphorbiaceae</taxon>
        <taxon>Crotonoideae</taxon>
        <taxon>Jatropheae</taxon>
        <taxon>Jatropha</taxon>
    </lineage>
</organism>
<evidence type="ECO:0000256" key="4">
    <source>
        <dbReference type="ARBA" id="ARBA00012513"/>
    </source>
</evidence>
<dbReference type="FunFam" id="3.80.10.10:FF:000095">
    <property type="entry name" value="LRR receptor-like serine/threonine-protein kinase GSO1"/>
    <property type="match status" value="1"/>
</dbReference>
<dbReference type="FunFam" id="3.30.200.20:FF:000432">
    <property type="entry name" value="LRR receptor-like serine/threonine-protein kinase EFR"/>
    <property type="match status" value="2"/>
</dbReference>
<dbReference type="FunFam" id="3.80.10.10:FF:000288">
    <property type="entry name" value="LRR receptor-like serine/threonine-protein kinase EFR"/>
    <property type="match status" value="2"/>
</dbReference>
<evidence type="ECO:0000256" key="17">
    <source>
        <dbReference type="ARBA" id="ARBA00023136"/>
    </source>
</evidence>
<sequence length="1977" mass="215238">MGYLYLCSCFFIYATVCLLLFVTGTYSAPGNETDELALLHFKAGIVDPFGVMTSWNDTLDFCQWYGVTCSRRHQRVTELDLNSSKLAGTISPYIGNLSFLKVLDLQNNSFTHNIPPEIGSLRRLQRLFLNNNSLTGKIPVELGYLSKLQFLYIQMNNLAGTLPHSLGNLSSLIIFAAAYNNFVGNIPYAFGKLKSLTFLGLPENKLSGFIPSTVFNVSSITVLDIGDNNFTGFLPADLFTSLPNLQILSFGYNQFTGPIPNSISNASNLFRLQLQGNNLKGKVPSLETLNVDLVYIEDNHLGNVQVDDLRFLCSLTNSSILQGLDISQNNFGGSLPECIGNLSPNLQELSLGENQISGSIPTSIGNLVNLARIEVDNNKLSGMIPQSIGNLQNAVVMIFNENNFFGPIPSSLGNLTKLNRLHFAGNNLQGTIPSSLANCTSLQLLDFSRNNLSGVIPHQVIGLSSLSIHAGFAQNYFTGSLPTELGNLKSLGTLDVSDNMLSGEIPSSLGSCTSLEYLYMEDNRFHGSIPISLSSLRGLQFLNFSHNNLSGKIPGFLASFNSLLSLDLSFNDFEGIVPIGGVFKNASITSVMGNNKLCGGIPEFQLPICHLKRSNKRKLKVIIATIAGISGAFFVALSSLFLLWFKKKRQKPASSNSEISRLAVLMMSYKDLHKATDGFLSANLIGSGSFGSVYKGILNEGRQMIAVKVLNLQYHGAAKSFIAECEALRNIRHRNLVKIVTACSGVDYKGNDFKALVYEFMVNGSLEEWLHPSVVAINGKQEGHDILNLIQRINIAIDVASAIEYLHHHSGTPIVHFDLKPSNVLLDDEMTAHIGDFGLAKFLSHSIQNKFTTQSSSAGLRGTIGYAPPEYGLGSEVSKQGDVYSYGILLLEMFTRKRPTDDMFKEGWNLHKFVKSAFPNGVSAIVDPILIQEGGQSINKIIMECLISILEIGICCSAESPIDRMNIGDVAIKLCLIRDSAVSSHHLLSVAALVAEEAPLAGDYTFACLVRSYKIRQGLPIATMYCPIPASFAFGNETDQVALLSLKSKITSDPFDVMQSWNATTHFCQWHGVTCGHLHQRVIMLDLSSLKLAGSVSPHIGNLSFLRILDLQNNSFNGEIPSEIGRLRRLQQLVLSNNSFSGKIPSNISSCLNLINLQIGWNQLVGEIPGLFGSLSKLIIISTNHNNLTGAIPSSFGNLSSVETIFLGDNNLGGKISESLGRLTNLSEFLVTSNKLSGTIPPSLFNLSLLTKFGAGDNQIDGSLPSTIGITLPNIQYFGIGLNNFSGSIPVSISNASKLELFQLPQNEFYGEVPSFKNIPRLQVLSISANHLGNDLSFLCSLTNATELRLLALNVNNFQGILPECVGNLSTALEILAVDNNMIHGSILAAGIPNLVNLQYLEMWNNNFSGNVPVDIGKLQKLELLYLQNNNFSGEIPHSLGNSTLLTYLRLSDNSLHGTIPLSLSECKNLLLLDLSGNYLSGSIPPQVIGLSSLSIGLDLSLNKLSGPLPVDVGNLKNLGVLLVYENMLSGEIPSSLGSCLSLEILSMEDNYFRGPIPSSLSALKALQVINFSHNNLTGQIPEFLSHLALLIKLNLSFNDFEGVVPMKGVFRNLSAISVMGNSKLCGGIPELQLPTCVKISKSRRLTTKLKVIIATIAGLLGAALMFCFIFMLRKRQKNNLAVTSSSTDDSLLRVSYRNLHDATNGFSSENLIGVGSFGSVYKGILQEGGSIVAVKVLNLQLHRAANSFIAECEALKNIRHRNLVKVLTACSSMDYQGNDFKALVFEFMVNGSLEEWLHPSTGIEVGNNNTPKSLNLMQRLTISIDVASALEYLHQHCETPVVHCDLKPSNVLLDDELTEYGLGSEVSTYGDAYSYGILLLEMFTGKRPTDEMFKEGLDLHKFSRLALPVKVTEILDPILLQEVHEVGTSNRIMELLISIVGIGVACSVELPRERMSMADVAAQLCSIRDKLLRNPR</sequence>
<dbReference type="OrthoDB" id="676979at2759"/>
<keyword evidence="14" id="KW-0418">Kinase</keyword>
<dbReference type="SUPFAM" id="SSF52058">
    <property type="entry name" value="L domain-like"/>
    <property type="match status" value="4"/>
</dbReference>
<dbReference type="Proteomes" id="UP000027138">
    <property type="component" value="Unassembled WGS sequence"/>
</dbReference>
<dbReference type="Gene3D" id="3.30.200.20">
    <property type="entry name" value="Phosphorylase Kinase, domain 1"/>
    <property type="match status" value="2"/>
</dbReference>
<dbReference type="PANTHER" id="PTHR27008">
    <property type="entry name" value="OS04G0122200 PROTEIN"/>
    <property type="match status" value="1"/>
</dbReference>
<dbReference type="SMART" id="SM00220">
    <property type="entry name" value="S_TKc"/>
    <property type="match status" value="2"/>
</dbReference>
<dbReference type="InterPro" id="IPR051809">
    <property type="entry name" value="Plant_receptor-like_S/T_kinase"/>
</dbReference>
<feature type="signal peptide" evidence="24">
    <location>
        <begin position="1"/>
        <end position="27"/>
    </location>
</feature>
<dbReference type="Pfam" id="PF00560">
    <property type="entry name" value="LRR_1"/>
    <property type="match status" value="12"/>
</dbReference>
<dbReference type="GO" id="GO:0005524">
    <property type="term" value="F:ATP binding"/>
    <property type="evidence" value="ECO:0007669"/>
    <property type="project" value="UniProtKB-UniRule"/>
</dbReference>
<reference evidence="26 27" key="1">
    <citation type="journal article" date="2014" name="PLoS ONE">
        <title>Global Analysis of Gene Expression Profiles in Physic Nut (Jatropha curcas L.) Seedlings Exposed to Salt Stress.</title>
        <authorList>
            <person name="Zhang L."/>
            <person name="Zhang C."/>
            <person name="Wu P."/>
            <person name="Chen Y."/>
            <person name="Li M."/>
            <person name="Jiang H."/>
            <person name="Wu G."/>
        </authorList>
    </citation>
    <scope>NUCLEOTIDE SEQUENCE [LARGE SCALE GENOMIC DNA]</scope>
    <source>
        <strain evidence="27">cv. GZQX0401</strain>
        <tissue evidence="26">Young leaves</tissue>
    </source>
</reference>
<keyword evidence="7" id="KW-0597">Phosphoprotein</keyword>
<evidence type="ECO:0000256" key="21">
    <source>
        <dbReference type="ARBA" id="ARBA00048679"/>
    </source>
</evidence>
<dbReference type="PANTHER" id="PTHR27008:SF596">
    <property type="entry name" value="OS02G0215500 PROTEIN"/>
    <property type="match status" value="1"/>
</dbReference>
<evidence type="ECO:0000256" key="8">
    <source>
        <dbReference type="ARBA" id="ARBA00022614"/>
    </source>
</evidence>
<evidence type="ECO:0000256" key="15">
    <source>
        <dbReference type="ARBA" id="ARBA00022840"/>
    </source>
</evidence>
<dbReference type="InterPro" id="IPR001611">
    <property type="entry name" value="Leu-rich_rpt"/>
</dbReference>
<dbReference type="GO" id="GO:0004674">
    <property type="term" value="F:protein serine/threonine kinase activity"/>
    <property type="evidence" value="ECO:0007669"/>
    <property type="project" value="UniProtKB-KW"/>
</dbReference>
<feature type="binding site" evidence="22">
    <location>
        <position position="1736"/>
    </location>
    <ligand>
        <name>ATP</name>
        <dbReference type="ChEBI" id="CHEBI:30616"/>
    </ligand>
</feature>
<evidence type="ECO:0000256" key="16">
    <source>
        <dbReference type="ARBA" id="ARBA00022989"/>
    </source>
</evidence>